<protein>
    <submittedName>
        <fullName evidence="2">Uncharacterized protein</fullName>
    </submittedName>
</protein>
<dbReference type="EMBL" id="AP022612">
    <property type="protein sequence ID" value="BBZ36039.1"/>
    <property type="molecule type" value="Genomic_DNA"/>
</dbReference>
<reference evidence="2" key="1">
    <citation type="journal article" date="2019" name="Emerg. Microbes Infect.">
        <title>Comprehensive subspecies identification of 175 nontuberculous mycobacteria species based on 7547 genomic profiles.</title>
        <authorList>
            <person name="Matsumoto Y."/>
            <person name="Kinjo T."/>
            <person name="Motooka D."/>
            <person name="Nabeya D."/>
            <person name="Jung N."/>
            <person name="Uechi K."/>
            <person name="Horii T."/>
            <person name="Iida T."/>
            <person name="Fujita J."/>
            <person name="Nakamura S."/>
        </authorList>
    </citation>
    <scope>NUCLEOTIDE SEQUENCE [LARGE SCALE GENOMIC DNA]</scope>
    <source>
        <strain evidence="2">JCM 13671</strain>
    </source>
</reference>
<feature type="compositionally biased region" description="Acidic residues" evidence="1">
    <location>
        <begin position="1"/>
        <end position="10"/>
    </location>
</feature>
<evidence type="ECO:0000313" key="3">
    <source>
        <dbReference type="Proteomes" id="UP000466931"/>
    </source>
</evidence>
<accession>A0A7I7Y376</accession>
<proteinExistence type="predicted"/>
<feature type="compositionally biased region" description="Basic and acidic residues" evidence="1">
    <location>
        <begin position="23"/>
        <end position="70"/>
    </location>
</feature>
<dbReference type="OrthoDB" id="4565554at2"/>
<evidence type="ECO:0000313" key="2">
    <source>
        <dbReference type="EMBL" id="BBZ36039.1"/>
    </source>
</evidence>
<evidence type="ECO:0000256" key="1">
    <source>
        <dbReference type="SAM" id="MobiDB-lite"/>
    </source>
</evidence>
<name>A0A7I7Y376_9MYCO</name>
<organism evidence="2 3">
    <name type="scientific">Mycolicibacterium confluentis</name>
    <dbReference type="NCBI Taxonomy" id="28047"/>
    <lineage>
        <taxon>Bacteria</taxon>
        <taxon>Bacillati</taxon>
        <taxon>Actinomycetota</taxon>
        <taxon>Actinomycetes</taxon>
        <taxon>Mycobacteriales</taxon>
        <taxon>Mycobacteriaceae</taxon>
        <taxon>Mycolicibacterium</taxon>
    </lineage>
</organism>
<dbReference type="Proteomes" id="UP000466931">
    <property type="component" value="Chromosome"/>
</dbReference>
<reference evidence="2" key="2">
    <citation type="submission" date="2020-02" db="EMBL/GenBank/DDBJ databases">
        <authorList>
            <person name="Matsumoto Y."/>
            <person name="Motooka D."/>
            <person name="Nakamura S."/>
        </authorList>
    </citation>
    <scope>NUCLEOTIDE SEQUENCE</scope>
    <source>
        <strain evidence="2">JCM 13671</strain>
    </source>
</reference>
<feature type="region of interest" description="Disordered" evidence="1">
    <location>
        <begin position="1"/>
        <end position="99"/>
    </location>
</feature>
<dbReference type="RefSeq" id="WP_085151404.1">
    <property type="nucleotide sequence ID" value="NZ_AP022612.1"/>
</dbReference>
<sequence length="99" mass="11011">MDGDYDDDGPEGTLSPSESLDSDEVRNHDGDTVVDPPDRWIEAREDHTLDEKLAAEEPDSVRRSEAEPARPTRRHRGQVDGAPEDGESFYDVVGEDPAY</sequence>
<dbReference type="AlphaFoldDB" id="A0A7I7Y376"/>
<gene>
    <name evidence="2" type="ORF">MCNF_46440</name>
</gene>
<keyword evidence="3" id="KW-1185">Reference proteome</keyword>